<dbReference type="Proteomes" id="UP000280444">
    <property type="component" value="Unassembled WGS sequence"/>
</dbReference>
<gene>
    <name evidence="3" type="ORF">EII11_06030</name>
</gene>
<dbReference type="InterPro" id="IPR010819">
    <property type="entry name" value="AGE/CE"/>
</dbReference>
<keyword evidence="2 3" id="KW-0413">Isomerase</keyword>
<evidence type="ECO:0000313" key="3">
    <source>
        <dbReference type="EMBL" id="RRC95423.1"/>
    </source>
</evidence>
<dbReference type="SUPFAM" id="SSF48208">
    <property type="entry name" value="Six-hairpin glycosidases"/>
    <property type="match status" value="1"/>
</dbReference>
<dbReference type="PANTHER" id="PTHR15108">
    <property type="entry name" value="N-ACYLGLUCOSAMINE-2-EPIMERASE"/>
    <property type="match status" value="1"/>
</dbReference>
<dbReference type="InterPro" id="IPR012341">
    <property type="entry name" value="6hp_glycosidase-like_sf"/>
</dbReference>
<dbReference type="RefSeq" id="WP_124870095.1">
    <property type="nucleotide sequence ID" value="NZ_RQZF01000004.1"/>
</dbReference>
<keyword evidence="4" id="KW-1185">Reference proteome</keyword>
<proteinExistence type="inferred from homology"/>
<protein>
    <submittedName>
        <fullName evidence="3">Sugar isomerase</fullName>
    </submittedName>
</protein>
<evidence type="ECO:0000256" key="1">
    <source>
        <dbReference type="ARBA" id="ARBA00008558"/>
    </source>
</evidence>
<evidence type="ECO:0000256" key="2">
    <source>
        <dbReference type="ARBA" id="ARBA00023235"/>
    </source>
</evidence>
<dbReference type="GO" id="GO:0016853">
    <property type="term" value="F:isomerase activity"/>
    <property type="evidence" value="ECO:0007669"/>
    <property type="project" value="UniProtKB-KW"/>
</dbReference>
<accession>A0A3P1SDP2</accession>
<dbReference type="OrthoDB" id="9806359at2"/>
<dbReference type="InterPro" id="IPR008928">
    <property type="entry name" value="6-hairpin_glycosidase_sf"/>
</dbReference>
<dbReference type="GO" id="GO:0005975">
    <property type="term" value="P:carbohydrate metabolic process"/>
    <property type="evidence" value="ECO:0007669"/>
    <property type="project" value="InterPro"/>
</dbReference>
<dbReference type="Gene3D" id="1.50.10.10">
    <property type="match status" value="1"/>
</dbReference>
<reference evidence="3 4" key="1">
    <citation type="submission" date="2018-11" db="EMBL/GenBank/DDBJ databases">
        <title>Genomes From Bacteria Associated with the Canine Oral Cavity: a Test Case for Automated Genome-Based Taxonomic Assignment.</title>
        <authorList>
            <person name="Coil D.A."/>
            <person name="Jospin G."/>
            <person name="Darling A.E."/>
            <person name="Wallis C."/>
            <person name="Davis I.J."/>
            <person name="Harris S."/>
            <person name="Eisen J.A."/>
            <person name="Holcombe L.J."/>
            <person name="O'Flynn C."/>
        </authorList>
    </citation>
    <scope>NUCLEOTIDE SEQUENCE [LARGE SCALE GENOMIC DNA]</scope>
    <source>
        <strain evidence="3 4">OH770</strain>
    </source>
</reference>
<evidence type="ECO:0000313" key="4">
    <source>
        <dbReference type="Proteomes" id="UP000280444"/>
    </source>
</evidence>
<comment type="similarity">
    <text evidence="1">Belongs to the N-acylglucosamine 2-epimerase family.</text>
</comment>
<dbReference type="EMBL" id="RQZF01000004">
    <property type="protein sequence ID" value="RRC95423.1"/>
    <property type="molecule type" value="Genomic_DNA"/>
</dbReference>
<organism evidence="3 4">
    <name type="scientific">Schaalia canis</name>
    <dbReference type="NCBI Taxonomy" id="100469"/>
    <lineage>
        <taxon>Bacteria</taxon>
        <taxon>Bacillati</taxon>
        <taxon>Actinomycetota</taxon>
        <taxon>Actinomycetes</taxon>
        <taxon>Actinomycetales</taxon>
        <taxon>Actinomycetaceae</taxon>
        <taxon>Schaalia</taxon>
    </lineage>
</organism>
<dbReference type="AlphaFoldDB" id="A0A3P1SDP2"/>
<name>A0A3P1SDP2_9ACTO</name>
<dbReference type="Pfam" id="PF07221">
    <property type="entry name" value="GlcNAc_2-epim"/>
    <property type="match status" value="1"/>
</dbReference>
<sequence>MTIPPALRASFSHESRALIDFARHGRTSYGFGWLNDDGRIDPTYGTRLWITGRMTHAFALGHLLGYADCLPYVRHGVDALLNGPLYDAATRSWVSSVDADGTPDSQMRVAYDHSFVILAASSALAAGVDEANALLTRALETFDALWWDEAAGMVVDARDPETMGVDPYRGVNANMHSVEALLAAFAANGDQRRLEQALRITSRVVGFIDANDHRLPEHFDEQWRPMLSYNEDIPADAFRPFGSTIGHWLEWSRLILTVAAECQAHGVEYPASFDVLPAYLYRKSLAEGWGRDGAPGFVYTIDFEGRPVVRQRMHWVLCEAIGAAAALAHTSDNASYWQDIADYWDYAQRYLIDPSGCWHEELNERNEPAPHTWTGKPDIYHALQAMIVGTLPLRPAFAWALKEQAG</sequence>
<comment type="caution">
    <text evidence="3">The sequence shown here is derived from an EMBL/GenBank/DDBJ whole genome shotgun (WGS) entry which is preliminary data.</text>
</comment>